<organism evidence="1 2">
    <name type="scientific">Scheffersomyces stipitis (strain ATCC 58785 / CBS 6054 / NBRC 10063 / NRRL Y-11545)</name>
    <name type="common">Yeast</name>
    <name type="synonym">Pichia stipitis</name>
    <dbReference type="NCBI Taxonomy" id="322104"/>
    <lineage>
        <taxon>Eukaryota</taxon>
        <taxon>Fungi</taxon>
        <taxon>Dikarya</taxon>
        <taxon>Ascomycota</taxon>
        <taxon>Saccharomycotina</taxon>
        <taxon>Pichiomycetes</taxon>
        <taxon>Debaryomycetaceae</taxon>
        <taxon>Scheffersomyces</taxon>
    </lineage>
</organism>
<dbReference type="OrthoDB" id="4076777at2759"/>
<feature type="non-terminal residue" evidence="1">
    <location>
        <position position="1"/>
    </location>
</feature>
<feature type="non-terminal residue" evidence="1">
    <location>
        <position position="435"/>
    </location>
</feature>
<protein>
    <submittedName>
        <fullName evidence="1">Uncharacterized protein</fullName>
    </submittedName>
</protein>
<sequence length="435" mass="51674">NKLNDLYDTISHMTVDDLRIQQNLDQGRQLFSFNSQHCLNRKEIIRNLPDELDLFNPEELRKIESIYDKLGKLDGDKTVQFKYFKRYLRKYDDPITVLIQQFNGISKKFKLLRRKEIDNLSLAPGAYLYNENLFNLPYNVVGFDRSISGLPLRNGKHRLVDRCYPQEFVEDLQMYRTKIPIHKRDLDFIEMDENSTNVDPSKILKSNQLANKELSGNINGNELSKPDQINNYLNSIYHQLEVPKNSILIDSVDNYNSLDLHNDVVIRIENEVLLMKKTLQHEIESHMKSSLNSRFLMYSNQELKHNQFKLCETHSTNSVNSSSLLIINYHLKEFSMIPNYSIILNSIRQQNKLRNHLYKIFLINLEDQIDTLFRIKYYNDRDMNKFMKRIVQNIGNVIKFKLLKLFKPLYVKGDYDAVIYNPYLNKSNCFKRVYW</sequence>
<proteinExistence type="predicted"/>
<dbReference type="AlphaFoldDB" id="A3LR37"/>
<dbReference type="KEGG" id="pic:PICST_18155"/>
<accession>A3LR37</accession>
<reference evidence="1 2" key="1">
    <citation type="journal article" date="2007" name="Nat. Biotechnol.">
        <title>Genome sequence of the lignocellulose-bioconverting and xylose-fermenting yeast Pichia stipitis.</title>
        <authorList>
            <person name="Jeffries T.W."/>
            <person name="Grigoriev I.V."/>
            <person name="Grimwood J."/>
            <person name="Laplaza J.M."/>
            <person name="Aerts A."/>
            <person name="Salamov A."/>
            <person name="Schmutz J."/>
            <person name="Lindquist E."/>
            <person name="Dehal P."/>
            <person name="Shapiro H."/>
            <person name="Jin Y.S."/>
            <person name="Passoth V."/>
            <person name="Richardson P.M."/>
        </authorList>
    </citation>
    <scope>NUCLEOTIDE SEQUENCE [LARGE SCALE GENOMIC DNA]</scope>
    <source>
        <strain evidence="2">ATCC 58785 / CBS 6054 / NBRC 10063 / NRRL Y-11545</strain>
    </source>
</reference>
<keyword evidence="2" id="KW-1185">Reference proteome</keyword>
<evidence type="ECO:0000313" key="1">
    <source>
        <dbReference type="EMBL" id="ABN65667.1"/>
    </source>
</evidence>
<dbReference type="HOGENOM" id="CLU_549942_0_0_1"/>
<name>A3LR37_PICST</name>
<gene>
    <name evidence="1" type="ORF">PICST_18155</name>
</gene>
<dbReference type="InParanoid" id="A3LR37"/>
<dbReference type="eggNOG" id="ENOG502SNTU">
    <property type="taxonomic scope" value="Eukaryota"/>
</dbReference>
<dbReference type="OMA" id="CFKRIYW"/>
<dbReference type="EMBL" id="CP000497">
    <property type="protein sequence ID" value="ABN65667.1"/>
    <property type="molecule type" value="Genomic_DNA"/>
</dbReference>
<evidence type="ECO:0000313" key="2">
    <source>
        <dbReference type="Proteomes" id="UP000002258"/>
    </source>
</evidence>
<dbReference type="RefSeq" id="XP_001383696.1">
    <property type="nucleotide sequence ID" value="XM_001383659.1"/>
</dbReference>
<dbReference type="Proteomes" id="UP000002258">
    <property type="component" value="Chromosome 3"/>
</dbReference>
<dbReference type="GeneID" id="4838337"/>